<sequence>MMEIAFCRVSNSDDPLFSEAWSLYEQAFPILERRELELQCQLLSEERYHFDVVKAGTEMVGFIMWWNFHELVYIEHLATNESVRGRGIGEQIVKALLKDTGVKVVLEVEPPVGDMNRRRIGFYERLGFQLNHYPYQQLPLRRNGKPVDLLLMSSPGYMSASELAAFKEEFEKYCYAPYLGYL</sequence>
<evidence type="ECO:0000313" key="3">
    <source>
        <dbReference type="Proteomes" id="UP000721861"/>
    </source>
</evidence>
<dbReference type="InterPro" id="IPR000182">
    <property type="entry name" value="GNAT_dom"/>
</dbReference>
<comment type="caution">
    <text evidence="2">The sequence shown here is derived from an EMBL/GenBank/DDBJ whole genome shotgun (WGS) entry which is preliminary data.</text>
</comment>
<dbReference type="PROSITE" id="PS51186">
    <property type="entry name" value="GNAT"/>
    <property type="match status" value="1"/>
</dbReference>
<dbReference type="Pfam" id="PF00583">
    <property type="entry name" value="Acetyltransf_1"/>
    <property type="match status" value="1"/>
</dbReference>
<organism evidence="2 3">
    <name type="scientific">Carboxylicivirga mesophila</name>
    <dbReference type="NCBI Taxonomy" id="1166478"/>
    <lineage>
        <taxon>Bacteria</taxon>
        <taxon>Pseudomonadati</taxon>
        <taxon>Bacteroidota</taxon>
        <taxon>Bacteroidia</taxon>
        <taxon>Marinilabiliales</taxon>
        <taxon>Marinilabiliaceae</taxon>
        <taxon>Carboxylicivirga</taxon>
    </lineage>
</organism>
<gene>
    <name evidence="2" type="ORF">KEM09_21445</name>
</gene>
<keyword evidence="3" id="KW-1185">Reference proteome</keyword>
<dbReference type="Proteomes" id="UP000721861">
    <property type="component" value="Unassembled WGS sequence"/>
</dbReference>
<reference evidence="2 3" key="1">
    <citation type="journal article" date="2014" name="Int. J. Syst. Evol. Microbiol.">
        <title>Carboxylicivirga gen. nov. in the family Marinilabiliaceae with two novel species, Carboxylicivirga mesophila sp. nov. and Carboxylicivirga taeanensis sp. nov., and reclassification of Cytophaga fermentans as Saccharicrinis fermentans gen. nov., comb. nov.</title>
        <authorList>
            <person name="Yang S.H."/>
            <person name="Seo H.S."/>
            <person name="Woo J.H."/>
            <person name="Oh H.M."/>
            <person name="Jang H."/>
            <person name="Lee J.H."/>
            <person name="Kim S.J."/>
            <person name="Kwon K.K."/>
        </authorList>
    </citation>
    <scope>NUCLEOTIDE SEQUENCE [LARGE SCALE GENOMIC DNA]</scope>
    <source>
        <strain evidence="2 3">JCM 18290</strain>
    </source>
</reference>
<dbReference type="InterPro" id="IPR016181">
    <property type="entry name" value="Acyl_CoA_acyltransferase"/>
</dbReference>
<dbReference type="SUPFAM" id="SSF55729">
    <property type="entry name" value="Acyl-CoA N-acyltransferases (Nat)"/>
    <property type="match status" value="1"/>
</dbReference>
<dbReference type="RefSeq" id="WP_212231930.1">
    <property type="nucleotide sequence ID" value="NZ_JAGUCN010000045.1"/>
</dbReference>
<dbReference type="EMBL" id="JAGUCN010000045">
    <property type="protein sequence ID" value="MBS2213988.1"/>
    <property type="molecule type" value="Genomic_DNA"/>
</dbReference>
<feature type="domain" description="N-acetyltransferase" evidence="1">
    <location>
        <begin position="7"/>
        <end position="148"/>
    </location>
</feature>
<protein>
    <submittedName>
        <fullName evidence="2">GNAT family N-acetyltransferase</fullName>
    </submittedName>
</protein>
<dbReference type="Gene3D" id="3.40.630.30">
    <property type="match status" value="1"/>
</dbReference>
<name>A0ABS5KFZ0_9BACT</name>
<dbReference type="CDD" id="cd04301">
    <property type="entry name" value="NAT_SF"/>
    <property type="match status" value="1"/>
</dbReference>
<accession>A0ABS5KFZ0</accession>
<proteinExistence type="predicted"/>
<evidence type="ECO:0000259" key="1">
    <source>
        <dbReference type="PROSITE" id="PS51186"/>
    </source>
</evidence>
<evidence type="ECO:0000313" key="2">
    <source>
        <dbReference type="EMBL" id="MBS2213988.1"/>
    </source>
</evidence>